<reference evidence="1" key="1">
    <citation type="submission" date="2022-06" db="EMBL/GenBank/DDBJ databases">
        <title>Phylogenomic reconstructions and comparative analyses of Kickxellomycotina fungi.</title>
        <authorList>
            <person name="Reynolds N.K."/>
            <person name="Stajich J.E."/>
            <person name="Barry K."/>
            <person name="Grigoriev I.V."/>
            <person name="Crous P."/>
            <person name="Smith M.E."/>
        </authorList>
    </citation>
    <scope>NUCLEOTIDE SEQUENCE</scope>
    <source>
        <strain evidence="1">RSA 2271</strain>
    </source>
</reference>
<evidence type="ECO:0000313" key="1">
    <source>
        <dbReference type="EMBL" id="KAJ1675734.1"/>
    </source>
</evidence>
<feature type="non-terminal residue" evidence="1">
    <location>
        <position position="1179"/>
    </location>
</feature>
<sequence>MTDNGLAAYLKSELQLLSTEARKKHPEIKEASERVIVILRTQKNLPNTGQNEVARELAKSEDALRPLFMACETKQPKLVAVAMRCLQRLSQHSAIASASIRVVFKALDSVADIDMDTQIKILQILLPIVRNYESIRGGVLAEAFLLCFKLLAVDNSVISNTAKATLRQLIDVVFERAATANPNRDREPENGAAPALDDGCDIKSDGKESTTKLGSTPLDPLVKDAYFILQDLALLIRGEEPVFIWIKHLDKAFVYELIETILSNHARVFTQHGELRMLVCEKLTPLFILFLESTTDEPPFQHIVMQFRLILCFIRNWATDIPAETEFFVSLIVRLAESMPDSDGGSSILGLEGGRIFGNDGLGAAGRKTVVARSLDAYSFSSGGQEASSIIIPSYIRVLALEVVQQVCATGGLLKALYSQFDYAEDGCKVVQSIVVALGKVTTERPELCSPAINDQPQERSNDTMAAAATMSEDKDAKDDRAPVDQRSLITRNSLTPRISVLQLYDRAVLPTLPEHYLFYLAFASTLEIVKAMVGDMFDSLPVIQGPRSGSRILASFISDAEDDEKASLARHWATENWPITLATFSFFMNVDLEPALFQQMLRSLETMVKAVGAFDMMLARDSYISMLYRNCLPNSTIAQYDRQQRQRHSVGGGGRQLATLSSPEIPFTMGYRHLQSLMTLLNCAEFLANSLDSLWYPIVVTYQQAEEVLYRNHGNAVAPGDDKPTTNYTAATAAVGAAATVSPGGSDGNINDKPFFGRAQFNSSLPKDAASLISRFDCLLLSVKDFNCRGFMWFVGALCTLDVDISGMPVRRKHRKFVQSMHQRASFPVLLPTALTRLVFPIRVLREVALDNMDRLLNISPETHENGSASRLAEFAGLTSLGLVMHHLLDTATYINAVEPLKTQACEVAAAVMLGTMEYVVRLSAETDSATQAKDSDEIQLRILTPLAQMMVTSERYRSESFDESEHRLFSPSVEVKALALDTLNRLLQTSGHSIVSAWEVVFEILKSVVDEAMVKYGQYPASHSRDNTLGENAINVTASAGARDNAGHDDGHVQAEAGTVAKSMATATTLVRAAFACLQLVCSDFLSALPAPSLRQCIDSIGRYGRQRGDLNLALTSVGLAWDMSNHLRGLIQSADQEGQTAEADDGLSKDGLVIEELWLAGLENTATPNARTVRIL</sequence>
<name>A0ACC1HGP0_9FUNG</name>
<dbReference type="EMBL" id="JAMZIH010005190">
    <property type="protein sequence ID" value="KAJ1675734.1"/>
    <property type="molecule type" value="Genomic_DNA"/>
</dbReference>
<keyword evidence="2" id="KW-1185">Reference proteome</keyword>
<proteinExistence type="predicted"/>
<gene>
    <name evidence="1" type="primary">MON2</name>
    <name evidence="1" type="ORF">EV182_000693</name>
</gene>
<comment type="caution">
    <text evidence="1">The sequence shown here is derived from an EMBL/GenBank/DDBJ whole genome shotgun (WGS) entry which is preliminary data.</text>
</comment>
<evidence type="ECO:0000313" key="2">
    <source>
        <dbReference type="Proteomes" id="UP001145114"/>
    </source>
</evidence>
<accession>A0ACC1HGP0</accession>
<organism evidence="1 2">
    <name type="scientific">Spiromyces aspiralis</name>
    <dbReference type="NCBI Taxonomy" id="68401"/>
    <lineage>
        <taxon>Eukaryota</taxon>
        <taxon>Fungi</taxon>
        <taxon>Fungi incertae sedis</taxon>
        <taxon>Zoopagomycota</taxon>
        <taxon>Kickxellomycotina</taxon>
        <taxon>Kickxellomycetes</taxon>
        <taxon>Kickxellales</taxon>
        <taxon>Kickxellaceae</taxon>
        <taxon>Spiromyces</taxon>
    </lineage>
</organism>
<dbReference type="Proteomes" id="UP001145114">
    <property type="component" value="Unassembled WGS sequence"/>
</dbReference>
<protein>
    <submittedName>
        <fullName evidence="1">Endocytosis and vacuole integrity protein</fullName>
    </submittedName>
</protein>